<gene>
    <name evidence="3" type="ORF">JIR001_01030</name>
</gene>
<evidence type="ECO:0000256" key="1">
    <source>
        <dbReference type="ARBA" id="ARBA00023186"/>
    </source>
</evidence>
<evidence type="ECO:0000256" key="2">
    <source>
        <dbReference type="SAM" id="Coils"/>
    </source>
</evidence>
<evidence type="ECO:0000313" key="4">
    <source>
        <dbReference type="Proteomes" id="UP000677436"/>
    </source>
</evidence>
<reference evidence="3" key="1">
    <citation type="journal article" date="2013" name="Int. J. Syst. Evol. Microbiol.">
        <title>Polycladomyces abyssicola gen. nov., sp. nov., a thermophilic filamentous bacterium isolated from hemipelagic sediment.</title>
        <authorList>
            <person name="Tsubouchi T."/>
            <person name="Shimane Y."/>
            <person name="Mori K."/>
            <person name="Usui K."/>
            <person name="Hiraki T."/>
            <person name="Tame A."/>
            <person name="Uematsu K."/>
            <person name="Maruyama T."/>
            <person name="Hatada Y."/>
        </authorList>
    </citation>
    <scope>NUCLEOTIDE SEQUENCE</scope>
    <source>
        <strain evidence="3">JIR-001</strain>
    </source>
</reference>
<dbReference type="InterPro" id="IPR000740">
    <property type="entry name" value="GrpE"/>
</dbReference>
<feature type="coiled-coil region" evidence="2">
    <location>
        <begin position="57"/>
        <end position="84"/>
    </location>
</feature>
<proteinExistence type="predicted"/>
<dbReference type="Proteomes" id="UP000677436">
    <property type="component" value="Chromosome"/>
</dbReference>
<organism evidence="3 4">
    <name type="scientific">Polycladomyces abyssicola</name>
    <dbReference type="NCBI Taxonomy" id="1125966"/>
    <lineage>
        <taxon>Bacteria</taxon>
        <taxon>Bacillati</taxon>
        <taxon>Bacillota</taxon>
        <taxon>Bacilli</taxon>
        <taxon>Bacillales</taxon>
        <taxon>Thermoactinomycetaceae</taxon>
        <taxon>Polycladomyces</taxon>
    </lineage>
</organism>
<protein>
    <recommendedName>
        <fullName evidence="5">GrpE protein homolog</fullName>
    </recommendedName>
</protein>
<evidence type="ECO:0008006" key="5">
    <source>
        <dbReference type="Google" id="ProtNLM"/>
    </source>
</evidence>
<dbReference type="GO" id="GO:0051087">
    <property type="term" value="F:protein-folding chaperone binding"/>
    <property type="evidence" value="ECO:0007669"/>
    <property type="project" value="InterPro"/>
</dbReference>
<dbReference type="KEGG" id="pabs:JIR001_01030"/>
<dbReference type="AlphaFoldDB" id="A0A8D5UDZ1"/>
<dbReference type="Pfam" id="PF01025">
    <property type="entry name" value="GrpE"/>
    <property type="match status" value="1"/>
</dbReference>
<dbReference type="InterPro" id="IPR009012">
    <property type="entry name" value="GrpE_head"/>
</dbReference>
<name>A0A8D5UDZ1_9BACL</name>
<evidence type="ECO:0000313" key="3">
    <source>
        <dbReference type="EMBL" id="BCU80320.1"/>
    </source>
</evidence>
<dbReference type="GO" id="GO:0042803">
    <property type="term" value="F:protein homodimerization activity"/>
    <property type="evidence" value="ECO:0007669"/>
    <property type="project" value="InterPro"/>
</dbReference>
<dbReference type="Gene3D" id="2.30.22.10">
    <property type="entry name" value="Head domain of nucleotide exchange factor GrpE"/>
    <property type="match status" value="1"/>
</dbReference>
<keyword evidence="1" id="KW-0143">Chaperone</keyword>
<sequence>MKDKQRTGKHWFWQDSRSAGKTESDQHTLQQLLASLTHLNKEFSSLNHIIEKRIRYDKTKEEAFDRLYAELEELKQDAAFRQNKPLYIDLILLFDRVDNMSREIDTNSEVGRTFARLLDTLRDEVLEILYRREVQLLRTGSDTFDPRVQHAIRVEPTDDPAENNRVARVVRRGFLYRDTVLRPEEVIVKRYRSASSTSLVER</sequence>
<dbReference type="EMBL" id="AP024601">
    <property type="protein sequence ID" value="BCU80320.1"/>
    <property type="molecule type" value="Genomic_DNA"/>
</dbReference>
<reference evidence="3" key="2">
    <citation type="journal article" date="2021" name="Microbiol. Resour. Announc.">
        <title>Complete Genome Sequence of Polycladomyces abyssicola JIR-001T, Isolated from Hemipelagic Sediment in Deep Seawater.</title>
        <authorList>
            <person name="Tsubouchi T."/>
            <person name="Kaneko Y."/>
        </authorList>
    </citation>
    <scope>NUCLEOTIDE SEQUENCE</scope>
    <source>
        <strain evidence="3">JIR-001</strain>
    </source>
</reference>
<dbReference type="SUPFAM" id="SSF51064">
    <property type="entry name" value="Head domain of nucleotide exchange factor GrpE"/>
    <property type="match status" value="1"/>
</dbReference>
<keyword evidence="4" id="KW-1185">Reference proteome</keyword>
<dbReference type="GO" id="GO:0000774">
    <property type="term" value="F:adenyl-nucleotide exchange factor activity"/>
    <property type="evidence" value="ECO:0007669"/>
    <property type="project" value="InterPro"/>
</dbReference>
<accession>A0A8D5UDZ1</accession>
<keyword evidence="2" id="KW-0175">Coiled coil</keyword>
<dbReference type="GO" id="GO:0006457">
    <property type="term" value="P:protein folding"/>
    <property type="evidence" value="ECO:0007669"/>
    <property type="project" value="InterPro"/>
</dbReference>
<dbReference type="RefSeq" id="WP_212773723.1">
    <property type="nucleotide sequence ID" value="NZ_AP024601.1"/>
</dbReference>